<organism evidence="2 3">
    <name type="scientific">Streptomyces niveus</name>
    <name type="common">Streptomyces spheroides</name>
    <dbReference type="NCBI Taxonomy" id="193462"/>
    <lineage>
        <taxon>Bacteria</taxon>
        <taxon>Bacillati</taxon>
        <taxon>Actinomycetota</taxon>
        <taxon>Actinomycetes</taxon>
        <taxon>Kitasatosporales</taxon>
        <taxon>Streptomycetaceae</taxon>
        <taxon>Streptomyces</taxon>
    </lineage>
</organism>
<reference evidence="2" key="1">
    <citation type="submission" date="2022-10" db="EMBL/GenBank/DDBJ databases">
        <title>The complete genomes of actinobacterial strains from the NBC collection.</title>
        <authorList>
            <person name="Joergensen T.S."/>
            <person name="Alvarez Arevalo M."/>
            <person name="Sterndorff E.B."/>
            <person name="Faurdal D."/>
            <person name="Vuksanovic O."/>
            <person name="Mourched A.-S."/>
            <person name="Charusanti P."/>
            <person name="Shaw S."/>
            <person name="Blin K."/>
            <person name="Weber T."/>
        </authorList>
    </citation>
    <scope>NUCLEOTIDE SEQUENCE</scope>
    <source>
        <strain evidence="2">NBC_01432</strain>
    </source>
</reference>
<dbReference type="InterPro" id="IPR043132">
    <property type="entry name" value="BCAT-like_C"/>
</dbReference>
<dbReference type="EMBL" id="CP109495">
    <property type="protein sequence ID" value="WUX50654.1"/>
    <property type="molecule type" value="Genomic_DNA"/>
</dbReference>
<name>A0ABZ1ZWM2_STRNV</name>
<accession>A0ABZ1ZWM2</accession>
<dbReference type="Proteomes" id="UP001432209">
    <property type="component" value="Chromosome"/>
</dbReference>
<gene>
    <name evidence="2" type="ORF">OG442_03270</name>
</gene>
<evidence type="ECO:0000313" key="3">
    <source>
        <dbReference type="Proteomes" id="UP001432209"/>
    </source>
</evidence>
<evidence type="ECO:0000313" key="2">
    <source>
        <dbReference type="EMBL" id="WUX50654.1"/>
    </source>
</evidence>
<protein>
    <submittedName>
        <fullName evidence="2">Aminotransferase class IV</fullName>
    </submittedName>
</protein>
<comment type="similarity">
    <text evidence="1">Belongs to the class-IV pyridoxal-phosphate-dependent aminotransferase family.</text>
</comment>
<keyword evidence="3" id="KW-1185">Reference proteome</keyword>
<dbReference type="SUPFAM" id="SSF56752">
    <property type="entry name" value="D-aminoacid aminotransferase-like PLP-dependent enzymes"/>
    <property type="match status" value="1"/>
</dbReference>
<proteinExistence type="inferred from homology"/>
<dbReference type="GO" id="GO:0008483">
    <property type="term" value="F:transaminase activity"/>
    <property type="evidence" value="ECO:0007669"/>
    <property type="project" value="UniProtKB-KW"/>
</dbReference>
<keyword evidence="2" id="KW-0032">Aminotransferase</keyword>
<evidence type="ECO:0000256" key="1">
    <source>
        <dbReference type="ARBA" id="ARBA00009320"/>
    </source>
</evidence>
<dbReference type="InterPro" id="IPR001544">
    <property type="entry name" value="Aminotrans_IV"/>
</dbReference>
<dbReference type="Pfam" id="PF01063">
    <property type="entry name" value="Aminotran_4"/>
    <property type="match status" value="1"/>
</dbReference>
<dbReference type="PANTHER" id="PTHR42743:SF11">
    <property type="entry name" value="AMINODEOXYCHORISMATE LYASE"/>
    <property type="match status" value="1"/>
</dbReference>
<dbReference type="InterPro" id="IPR050571">
    <property type="entry name" value="Class-IV_PLP-Dep_Aminotrnsfr"/>
</dbReference>
<dbReference type="Gene3D" id="3.20.10.10">
    <property type="entry name" value="D-amino Acid Aminotransferase, subunit A, domain 2"/>
    <property type="match status" value="1"/>
</dbReference>
<sequence length="285" mass="30648">MNAETNAATGTSATRDTRRWWDADGGWSTADATGTVLVIDSWLVDEGRVRGLDRHAERFRSVCDRFPEQGADRTDRFMRAVAESLPARGRWFPRVELVGTGSGTRLRMWLRPAPPRTATVRLWTAAGPDRRRLPAVKGADLDHLAALRADATTAGADEALLVSTEGHVVEGASTSIVWWRGDTLCGPPPGPGLLPGITRSLLGELARTAGLQVVTEQATAADLAGLPVWTLNALHGIRPVTEGLGRFQDTVAEEAERWQSRLAALAVPAGELPDSRGEPTKEVSP</sequence>
<dbReference type="RefSeq" id="WP_329074282.1">
    <property type="nucleotide sequence ID" value="NZ_CP109495.1"/>
</dbReference>
<keyword evidence="2" id="KW-0808">Transferase</keyword>
<dbReference type="InterPro" id="IPR036038">
    <property type="entry name" value="Aminotransferase-like"/>
</dbReference>
<dbReference type="PANTHER" id="PTHR42743">
    <property type="entry name" value="AMINO-ACID AMINOTRANSFERASE"/>
    <property type="match status" value="1"/>
</dbReference>